<evidence type="ECO:0000313" key="3">
    <source>
        <dbReference type="Proteomes" id="UP001605036"/>
    </source>
</evidence>
<dbReference type="EMBL" id="JBHFFA010000002">
    <property type="protein sequence ID" value="KAL2644986.1"/>
    <property type="molecule type" value="Genomic_DNA"/>
</dbReference>
<keyword evidence="3" id="KW-1185">Reference proteome</keyword>
<dbReference type="InterPro" id="IPR031985">
    <property type="entry name" value="DUF4787"/>
</dbReference>
<gene>
    <name evidence="2" type="ORF">R1flu_012573</name>
</gene>
<protein>
    <submittedName>
        <fullName evidence="2">Uncharacterized protein</fullName>
    </submittedName>
</protein>
<organism evidence="2 3">
    <name type="scientific">Riccia fluitans</name>
    <dbReference type="NCBI Taxonomy" id="41844"/>
    <lineage>
        <taxon>Eukaryota</taxon>
        <taxon>Viridiplantae</taxon>
        <taxon>Streptophyta</taxon>
        <taxon>Embryophyta</taxon>
        <taxon>Marchantiophyta</taxon>
        <taxon>Marchantiopsida</taxon>
        <taxon>Marchantiidae</taxon>
        <taxon>Marchantiales</taxon>
        <taxon>Ricciaceae</taxon>
        <taxon>Riccia</taxon>
    </lineage>
</organism>
<dbReference type="Proteomes" id="UP001605036">
    <property type="component" value="Unassembled WGS sequence"/>
</dbReference>
<reference evidence="2 3" key="1">
    <citation type="submission" date="2024-09" db="EMBL/GenBank/DDBJ databases">
        <title>Chromosome-scale assembly of Riccia fluitans.</title>
        <authorList>
            <person name="Paukszto L."/>
            <person name="Sawicki J."/>
            <person name="Karawczyk K."/>
            <person name="Piernik-Szablinska J."/>
            <person name="Szczecinska M."/>
            <person name="Mazdziarz M."/>
        </authorList>
    </citation>
    <scope>NUCLEOTIDE SEQUENCE [LARGE SCALE GENOMIC DNA]</scope>
    <source>
        <strain evidence="2">Rf_01</strain>
        <tissue evidence="2">Aerial parts of the thallus</tissue>
    </source>
</reference>
<dbReference type="PANTHER" id="PTHR35455">
    <property type="entry name" value="UNNAMED PRODUCT"/>
    <property type="match status" value="1"/>
</dbReference>
<dbReference type="Pfam" id="PF16029">
    <property type="entry name" value="DUF4787"/>
    <property type="match status" value="1"/>
</dbReference>
<comment type="caution">
    <text evidence="2">The sequence shown here is derived from an EMBL/GenBank/DDBJ whole genome shotgun (WGS) entry which is preliminary data.</text>
</comment>
<sequence>MQGGKISFMRLYHGCWHSSLILLLLVVLVLSTPCLAKYERPAVSIVQDRDMNKRKEACYLDIDSGLWGRACRSSHIAKENCALRCVSTACYNTIYADDPLEEGEIDIKRGRDFRHCLRREIQEEKMSSKHA</sequence>
<dbReference type="PANTHER" id="PTHR35455:SF1">
    <property type="entry name" value="AGAP005842-PA"/>
    <property type="match status" value="1"/>
</dbReference>
<feature type="chain" id="PRO_5044750604" evidence="1">
    <location>
        <begin position="37"/>
        <end position="131"/>
    </location>
</feature>
<evidence type="ECO:0000256" key="1">
    <source>
        <dbReference type="SAM" id="SignalP"/>
    </source>
</evidence>
<feature type="signal peptide" evidence="1">
    <location>
        <begin position="1"/>
        <end position="36"/>
    </location>
</feature>
<evidence type="ECO:0000313" key="2">
    <source>
        <dbReference type="EMBL" id="KAL2644986.1"/>
    </source>
</evidence>
<keyword evidence="1" id="KW-0732">Signal</keyword>
<accession>A0ABD1ZBB6</accession>
<dbReference type="AlphaFoldDB" id="A0ABD1ZBB6"/>
<proteinExistence type="predicted"/>
<name>A0ABD1ZBB6_9MARC</name>